<dbReference type="EMBL" id="CP019606">
    <property type="protein sequence ID" value="AQP48325.1"/>
    <property type="molecule type" value="Genomic_DNA"/>
</dbReference>
<dbReference type="OrthoDB" id="9792527at2"/>
<dbReference type="Gene3D" id="1.10.10.10">
    <property type="entry name" value="Winged helix-like DNA-binding domain superfamily/Winged helix DNA-binding domain"/>
    <property type="match status" value="1"/>
</dbReference>
<dbReference type="Proteomes" id="UP000188145">
    <property type="component" value="Chromosome"/>
</dbReference>
<evidence type="ECO:0000256" key="3">
    <source>
        <dbReference type="ARBA" id="ARBA00023163"/>
    </source>
</evidence>
<protein>
    <submittedName>
        <fullName evidence="5">Transcriptional regulator</fullName>
    </submittedName>
</protein>
<evidence type="ECO:0000256" key="1">
    <source>
        <dbReference type="ARBA" id="ARBA00023015"/>
    </source>
</evidence>
<dbReference type="STRING" id="1332264.BW730_13260"/>
<dbReference type="InterPro" id="IPR036390">
    <property type="entry name" value="WH_DNA-bd_sf"/>
</dbReference>
<dbReference type="RefSeq" id="WP_077686657.1">
    <property type="nucleotide sequence ID" value="NZ_CP019606.1"/>
</dbReference>
<accession>A0A1Q2CQI2</accession>
<dbReference type="PANTHER" id="PTHR33204">
    <property type="entry name" value="TRANSCRIPTIONAL REGULATOR, MARR FAMILY"/>
    <property type="match status" value="1"/>
</dbReference>
<name>A0A1Q2CQI2_9ACTN</name>
<reference evidence="6" key="1">
    <citation type="submission" date="2017-02" db="EMBL/GenBank/DDBJ databases">
        <title>Tessaracoccus aquaemaris sp. nov., isolated from the intestine of a Korean rockfish, Sebastes schlegelii, in a marine aquaculture pond.</title>
        <authorList>
            <person name="Tak E.J."/>
            <person name="Bae J.-W."/>
        </authorList>
    </citation>
    <scope>NUCLEOTIDE SEQUENCE [LARGE SCALE GENOMIC DNA]</scope>
    <source>
        <strain evidence="6">NSG39</strain>
    </source>
</reference>
<keyword evidence="2" id="KW-0238">DNA-binding</keyword>
<keyword evidence="6" id="KW-1185">Reference proteome</keyword>
<sequence length="225" mass="24077">MAPRGHGQYCGVATAVELVGERWAILIIRDLLVGTRRYSDLKRGLPKVPTNILATRLKELQEAGVVRRVPIAKCGPAYELTDYGRALEPIILALGRWGFASMGEPADGDVVTADSLTVALRAAFRPTSAPEATYEMRVGEARLLVTVTDGRLTVADLGTAWVAEHDARSEVVIMAGPRIREVIAGTLTPADALAEGAVEVLEGDPGLLERFAATFRIDPPVAPAR</sequence>
<dbReference type="InterPro" id="IPR036388">
    <property type="entry name" value="WH-like_DNA-bd_sf"/>
</dbReference>
<evidence type="ECO:0000256" key="2">
    <source>
        <dbReference type="ARBA" id="ARBA00023125"/>
    </source>
</evidence>
<dbReference type="KEGG" id="tes:BW730_13260"/>
<feature type="domain" description="HTH hxlR-type" evidence="4">
    <location>
        <begin position="10"/>
        <end position="106"/>
    </location>
</feature>
<dbReference type="AlphaFoldDB" id="A0A1Q2CQI2"/>
<dbReference type="GO" id="GO:0003677">
    <property type="term" value="F:DNA binding"/>
    <property type="evidence" value="ECO:0007669"/>
    <property type="project" value="UniProtKB-KW"/>
</dbReference>
<dbReference type="Pfam" id="PF01638">
    <property type="entry name" value="HxlR"/>
    <property type="match status" value="1"/>
</dbReference>
<proteinExistence type="predicted"/>
<evidence type="ECO:0000313" key="5">
    <source>
        <dbReference type="EMBL" id="AQP48325.1"/>
    </source>
</evidence>
<dbReference type="PROSITE" id="PS51118">
    <property type="entry name" value="HTH_HXLR"/>
    <property type="match status" value="1"/>
</dbReference>
<gene>
    <name evidence="5" type="ORF">BW730_13260</name>
</gene>
<dbReference type="SUPFAM" id="SSF46785">
    <property type="entry name" value="Winged helix' DNA-binding domain"/>
    <property type="match status" value="1"/>
</dbReference>
<keyword evidence="1" id="KW-0805">Transcription regulation</keyword>
<evidence type="ECO:0000259" key="4">
    <source>
        <dbReference type="PROSITE" id="PS51118"/>
    </source>
</evidence>
<dbReference type="PANTHER" id="PTHR33204:SF18">
    <property type="entry name" value="TRANSCRIPTIONAL REGULATORY PROTEIN"/>
    <property type="match status" value="1"/>
</dbReference>
<keyword evidence="3" id="KW-0804">Transcription</keyword>
<dbReference type="InterPro" id="IPR002577">
    <property type="entry name" value="HTH_HxlR"/>
</dbReference>
<organism evidence="5 6">
    <name type="scientific">Tessaracoccus aquimaris</name>
    <dbReference type="NCBI Taxonomy" id="1332264"/>
    <lineage>
        <taxon>Bacteria</taxon>
        <taxon>Bacillati</taxon>
        <taxon>Actinomycetota</taxon>
        <taxon>Actinomycetes</taxon>
        <taxon>Propionibacteriales</taxon>
        <taxon>Propionibacteriaceae</taxon>
        <taxon>Tessaracoccus</taxon>
    </lineage>
</organism>
<evidence type="ECO:0000313" key="6">
    <source>
        <dbReference type="Proteomes" id="UP000188145"/>
    </source>
</evidence>